<keyword evidence="7" id="KW-0449">Lipoprotein</keyword>
<evidence type="ECO:0008006" key="10">
    <source>
        <dbReference type="Google" id="ProtNLM"/>
    </source>
</evidence>
<evidence type="ECO:0000256" key="5">
    <source>
        <dbReference type="ARBA" id="ARBA00023139"/>
    </source>
</evidence>
<comment type="caution">
    <text evidence="8">The sequence shown here is derived from an EMBL/GenBank/DDBJ whole genome shotgun (WGS) entry which is preliminary data.</text>
</comment>
<accession>C3J9S0</accession>
<evidence type="ECO:0000313" key="9">
    <source>
        <dbReference type="Proteomes" id="UP000004295"/>
    </source>
</evidence>
<organism evidence="8 9">
    <name type="scientific">Porphyromonas endodontalis (strain ATCC 35406 / DSM 24491 / JCM 8526 / CCUG 16442 / BCRC 14492 / NCTC 13058 / HG 370)</name>
    <name type="common">Bacteroides endodontalis</name>
    <dbReference type="NCBI Taxonomy" id="553175"/>
    <lineage>
        <taxon>Bacteria</taxon>
        <taxon>Pseudomonadati</taxon>
        <taxon>Bacteroidota</taxon>
        <taxon>Bacteroidia</taxon>
        <taxon>Bacteroidales</taxon>
        <taxon>Porphyromonadaceae</taxon>
        <taxon>Porphyromonas</taxon>
    </lineage>
</organism>
<sequence length="310" mass="34210">MRNTKKLLLTFLSLFWGVTFLLTGCIYDDLSECPRPFFLKVKAIDADNKDITSGGAVQSVVLFFFDEAGNCLQTKELNAAQIVAQKPVFVESKGASKITCVAWGNPSEDDRKQFSSITRLSDLYVRLVSQDGIAQSPTDLFAGSIEHEMEYDLNKKNSTITVEISRRTAEVTVTVLGYKSWAEHLKTSPLRASQTIADAITLGTTPDTYISHQQLGGQPVSYRPKGVIEGNGNLIVAPFRIFPTLNAAPLVLDLYANGKKQLSFTESSDGKKFVPEVGRMLNILIDMRSSSLNTLVVVTPWDVVHQFATY</sequence>
<dbReference type="STRING" id="553175.POREN0001_0821"/>
<dbReference type="RefSeq" id="WP_004333111.1">
    <property type="nucleotide sequence ID" value="NZ_ACNN01000014.1"/>
</dbReference>
<dbReference type="Proteomes" id="UP000004295">
    <property type="component" value="Unassembled WGS sequence"/>
</dbReference>
<reference evidence="8 9" key="1">
    <citation type="submission" date="2009-04" db="EMBL/GenBank/DDBJ databases">
        <authorList>
            <person name="Sebastian Y."/>
            <person name="Madupu R."/>
            <person name="Durkin A.S."/>
            <person name="Torralba M."/>
            <person name="Methe B."/>
            <person name="Sutton G.G."/>
            <person name="Strausberg R.L."/>
            <person name="Nelson K.E."/>
        </authorList>
    </citation>
    <scope>NUCLEOTIDE SEQUENCE [LARGE SCALE GENOMIC DNA]</scope>
    <source>
        <strain evidence="9">ATCC 35406 / BCRC 14492 / JCM 8526 / NCTC 13058 / HG 370</strain>
    </source>
</reference>
<comment type="subcellular location">
    <subcellularLocation>
        <location evidence="1">Cell outer membrane</location>
    </subcellularLocation>
</comment>
<protein>
    <recommendedName>
        <fullName evidence="10">Fimbrillin-A associated anchor protein Mfa1 and Mfa2</fullName>
    </recommendedName>
</protein>
<dbReference type="AlphaFoldDB" id="C3J9S0"/>
<keyword evidence="9" id="KW-1185">Reference proteome</keyword>
<dbReference type="PROSITE" id="PS51257">
    <property type="entry name" value="PROKAR_LIPOPROTEIN"/>
    <property type="match status" value="1"/>
</dbReference>
<keyword evidence="5" id="KW-0564">Palmitate</keyword>
<evidence type="ECO:0000256" key="7">
    <source>
        <dbReference type="ARBA" id="ARBA00023288"/>
    </source>
</evidence>
<evidence type="ECO:0000256" key="3">
    <source>
        <dbReference type="ARBA" id="ARBA00022729"/>
    </source>
</evidence>
<dbReference type="Gene3D" id="2.60.40.2100">
    <property type="match status" value="1"/>
</dbReference>
<evidence type="ECO:0000256" key="6">
    <source>
        <dbReference type="ARBA" id="ARBA00023237"/>
    </source>
</evidence>
<dbReference type="GeneID" id="93365103"/>
<evidence type="ECO:0000256" key="2">
    <source>
        <dbReference type="ARBA" id="ARBA00007248"/>
    </source>
</evidence>
<evidence type="ECO:0000256" key="1">
    <source>
        <dbReference type="ARBA" id="ARBA00004442"/>
    </source>
</evidence>
<keyword evidence="4" id="KW-0472">Membrane</keyword>
<proteinExistence type="inferred from homology"/>
<evidence type="ECO:0000313" key="8">
    <source>
        <dbReference type="EMBL" id="EEN83120.1"/>
    </source>
</evidence>
<keyword evidence="6" id="KW-0998">Cell outer membrane</keyword>
<name>C3J9S0_POREA</name>
<dbReference type="Pfam" id="PF08842">
    <property type="entry name" value="Mfa2"/>
    <property type="match status" value="1"/>
</dbReference>
<evidence type="ECO:0000256" key="4">
    <source>
        <dbReference type="ARBA" id="ARBA00023136"/>
    </source>
</evidence>
<comment type="similarity">
    <text evidence="2">Belongs to the bacteroidetes fimbrillin superfamily. FimB/Mfa2 family.</text>
</comment>
<gene>
    <name evidence="8" type="ORF">POREN0001_0821</name>
</gene>
<keyword evidence="3" id="KW-0732">Signal</keyword>
<dbReference type="InterPro" id="IPR014941">
    <property type="entry name" value="FimB/Mfa2/Mfa3"/>
</dbReference>
<dbReference type="EMBL" id="ACNN01000014">
    <property type="protein sequence ID" value="EEN83120.1"/>
    <property type="molecule type" value="Genomic_DNA"/>
</dbReference>
<dbReference type="eggNOG" id="ENOG503429A">
    <property type="taxonomic scope" value="Bacteria"/>
</dbReference>
<dbReference type="GO" id="GO:0009279">
    <property type="term" value="C:cell outer membrane"/>
    <property type="evidence" value="ECO:0007669"/>
    <property type="project" value="UniProtKB-SubCell"/>
</dbReference>